<evidence type="ECO:0000256" key="7">
    <source>
        <dbReference type="ARBA" id="ARBA00022840"/>
    </source>
</evidence>
<dbReference type="InterPro" id="IPR027417">
    <property type="entry name" value="P-loop_NTPase"/>
</dbReference>
<dbReference type="PANTHER" id="PTHR10925">
    <property type="entry name" value="N-ACETYLTRANSFERASE 10"/>
    <property type="match status" value="1"/>
</dbReference>
<evidence type="ECO:0000256" key="4">
    <source>
        <dbReference type="ARBA" id="ARBA00022679"/>
    </source>
</evidence>
<dbReference type="eggNOG" id="KOG2036">
    <property type="taxonomic scope" value="Eukaryota"/>
</dbReference>
<feature type="domain" description="TcmA/NAT10 helicase" evidence="12">
    <location>
        <begin position="303"/>
        <end position="494"/>
    </location>
</feature>
<dbReference type="GO" id="GO:1904812">
    <property type="term" value="P:rRNA acetylation involved in maturation of SSU-rRNA"/>
    <property type="evidence" value="ECO:0000318"/>
    <property type="project" value="GO_Central"/>
</dbReference>
<dbReference type="RefSeq" id="XP_001315570.1">
    <property type="nucleotide sequence ID" value="XM_001315535.1"/>
</dbReference>
<keyword evidence="3" id="KW-0820">tRNA-binding</keyword>
<accession>A2EVG1</accession>
<dbReference type="GO" id="GO:0051392">
    <property type="term" value="F:tRNA cytidine N4-acetyltransferase activity"/>
    <property type="evidence" value="ECO:0000318"/>
    <property type="project" value="GO_Central"/>
</dbReference>
<keyword evidence="4" id="KW-0808">Transferase</keyword>
<keyword evidence="15" id="KW-0346">Stress response</keyword>
<keyword evidence="7" id="KW-0067">ATP-binding</keyword>
<dbReference type="Pfam" id="PF05127">
    <property type="entry name" value="NAT10_TcmA_helicase"/>
    <property type="match status" value="1"/>
</dbReference>
<dbReference type="Pfam" id="PF13718">
    <property type="entry name" value="GNAT_acetyltr_2"/>
    <property type="match status" value="1"/>
</dbReference>
<dbReference type="Gene3D" id="3.40.630.30">
    <property type="match status" value="1"/>
</dbReference>
<dbReference type="VEuPathDB" id="TrichDB:TVAG_398720"/>
<dbReference type="STRING" id="5722.A2EVG1"/>
<evidence type="ECO:0000313" key="16">
    <source>
        <dbReference type="Proteomes" id="UP000001542"/>
    </source>
</evidence>
<evidence type="ECO:0000256" key="1">
    <source>
        <dbReference type="ARBA" id="ARBA00004604"/>
    </source>
</evidence>
<dbReference type="InParanoid" id="A2EVG1"/>
<dbReference type="GO" id="GO:0051391">
    <property type="term" value="P:tRNA acetylation"/>
    <property type="evidence" value="ECO:0000318"/>
    <property type="project" value="GO_Central"/>
</dbReference>
<dbReference type="Proteomes" id="UP000001542">
    <property type="component" value="Unassembled WGS sequence"/>
</dbReference>
<evidence type="ECO:0000256" key="3">
    <source>
        <dbReference type="ARBA" id="ARBA00022555"/>
    </source>
</evidence>
<evidence type="ECO:0000256" key="2">
    <source>
        <dbReference type="ARBA" id="ARBA00022490"/>
    </source>
</evidence>
<feature type="coiled-coil region" evidence="11">
    <location>
        <begin position="233"/>
        <end position="267"/>
    </location>
</feature>
<dbReference type="InterPro" id="IPR000182">
    <property type="entry name" value="GNAT_dom"/>
</dbReference>
<dbReference type="SMR" id="A2EVG1"/>
<dbReference type="KEGG" id="tva:4761192"/>
<dbReference type="AlphaFoldDB" id="A2EVG1"/>
<evidence type="ECO:0000259" key="14">
    <source>
        <dbReference type="Pfam" id="PF13718"/>
    </source>
</evidence>
<reference evidence="15" key="1">
    <citation type="submission" date="2006-10" db="EMBL/GenBank/DDBJ databases">
        <authorList>
            <person name="Amadeo P."/>
            <person name="Zhao Q."/>
            <person name="Wortman J."/>
            <person name="Fraser-Liggett C."/>
            <person name="Carlton J."/>
        </authorList>
    </citation>
    <scope>NUCLEOTIDE SEQUENCE</scope>
    <source>
        <strain evidence="15">G3</strain>
    </source>
</reference>
<dbReference type="VEuPathDB" id="TrichDB:TVAGG3_0526630"/>
<dbReference type="Pfam" id="PF08351">
    <property type="entry name" value="TmcA_N"/>
    <property type="match status" value="1"/>
</dbReference>
<keyword evidence="16" id="KW-1185">Reference proteome</keyword>
<dbReference type="GO" id="GO:0000049">
    <property type="term" value="F:tRNA binding"/>
    <property type="evidence" value="ECO:0000318"/>
    <property type="project" value="GO_Central"/>
</dbReference>
<feature type="domain" description="TmcA/NAT10 N-terminal" evidence="13">
    <location>
        <begin position="11"/>
        <end position="201"/>
    </location>
</feature>
<comment type="subcellular location">
    <subcellularLocation>
        <location evidence="1">Nucleus</location>
        <location evidence="1">Nucleolus</location>
    </subcellularLocation>
</comment>
<organism evidence="15 16">
    <name type="scientific">Trichomonas vaginalis (strain ATCC PRA-98 / G3)</name>
    <dbReference type="NCBI Taxonomy" id="412133"/>
    <lineage>
        <taxon>Eukaryota</taxon>
        <taxon>Metamonada</taxon>
        <taxon>Parabasalia</taxon>
        <taxon>Trichomonadida</taxon>
        <taxon>Trichomonadidae</taxon>
        <taxon>Trichomonas</taxon>
    </lineage>
</organism>
<dbReference type="InterPro" id="IPR032672">
    <property type="entry name" value="TmcA/NAT10/Kre33"/>
</dbReference>
<evidence type="ECO:0000256" key="9">
    <source>
        <dbReference type="ARBA" id="ARBA00023315"/>
    </source>
</evidence>
<dbReference type="GO" id="GO:0005524">
    <property type="term" value="F:ATP binding"/>
    <property type="evidence" value="ECO:0007669"/>
    <property type="project" value="UniProtKB-KW"/>
</dbReference>
<protein>
    <recommendedName>
        <fullName evidence="10">RNA cytidine acetyltransferase</fullName>
    </recommendedName>
</protein>
<dbReference type="InterPro" id="IPR007807">
    <property type="entry name" value="TcmA/NAT10_helicase"/>
</dbReference>
<sequence>MATRIKKQIPKNLLDLLSAGISSNHRSFLIIVGPHGTDRIPTINTLLQKKMSTNSKVLWCYHKELHISSNREKRNRQLKQKTQNGTLNEDLATELDLFFANSKQVTFAKYSESHRVLGQTFNILVLQDFSSLTPNILARTVETVSGGGLIVLLLDDMQSLNDLYTITMDYQRGMNRDAFGKVASRFNARFHNSLKSCKNCIAMTDEFDILDSVTPNFEPDSTISEDADLKEILAQYSKDIESVNERLEEITDEKQKKQVEHERDEKQQILSIVEKALTADQAKTVGKVIDSIKDRQLGKVIGITAARGRGKSAAIGLSLAAALALGYSNIFVTAPSIANLTALFEFVIVGLTALGFREGESEDFEVVKSNPTSSKERPYVTRVNVHLSHGRRQTVQYVRPNMTQYLGQCEILAIDEAAAIPLPIVRQLMGPYTTLFSSTVDGYEGTGRALSLKLFKEFQRTMKSRFTQTTLTKPIRYAEGDPIEAWLHNLLLLDVHPQECSLIPALSDTELFLINRDALFNGSRGSEELLRALVSLSVESHYKNTPNDLTLMADSPNHRIFALINMKTVTGKGIPEIIAFVQVALEGKIGDEQFSNAENGKGRRDGDLIPWNIARAFEEPEFAQLTGVRIVRIAVNPEMQKKGYGSVAIEKLVQYYSGHEVVDTKIKPNAKTLMYPLTAIAPEPVDYMGVSFGLTRDLAHFWRKGGFVPLYVSRETNEVTGEHSVIVIRPIGETEWLPKFTTEFKSNVYRLLPTIFRDVTPFVIEEIMFPPPPSEKDSDGRARLTDIDVKKLSRWSGDGIGAVKHLLESVCDFIFVDNPPIKLTRTEMFALLIMGKQMADEEECAKRLEIQVNQVVALLKSAIGKISRYLNKQRGETDSSMNSKIIEKD</sequence>
<dbReference type="Gene3D" id="3.40.50.300">
    <property type="entry name" value="P-loop containing nucleotide triphosphate hydrolases"/>
    <property type="match status" value="1"/>
</dbReference>
<feature type="domain" description="N-acetyltransferase" evidence="14">
    <location>
        <begin position="533"/>
        <end position="666"/>
    </location>
</feature>
<evidence type="ECO:0000259" key="12">
    <source>
        <dbReference type="Pfam" id="PF05127"/>
    </source>
</evidence>
<evidence type="ECO:0000259" key="13">
    <source>
        <dbReference type="Pfam" id="PF08351"/>
    </source>
</evidence>
<keyword evidence="2" id="KW-0963">Cytoplasm</keyword>
<dbReference type="FunFam" id="3.40.630.30:FF:000140">
    <property type="entry name" value="tRNA(Met) cytidine acetyltransferase TmcA"/>
    <property type="match status" value="1"/>
</dbReference>
<dbReference type="EMBL" id="DS113507">
    <property type="protein sequence ID" value="EAY03347.1"/>
    <property type="molecule type" value="Genomic_DNA"/>
</dbReference>
<evidence type="ECO:0000313" key="15">
    <source>
        <dbReference type="EMBL" id="EAY03347.1"/>
    </source>
</evidence>
<dbReference type="FunFam" id="3.40.50.300:FF:002218">
    <property type="entry name" value="tRNA(Met) cytidine acetyltransferase TmcA"/>
    <property type="match status" value="1"/>
</dbReference>
<dbReference type="InterPro" id="IPR013562">
    <property type="entry name" value="TmcA/NAT10_N"/>
</dbReference>
<evidence type="ECO:0000256" key="5">
    <source>
        <dbReference type="ARBA" id="ARBA00022694"/>
    </source>
</evidence>
<name>A2EVG1_TRIV3</name>
<dbReference type="GO" id="GO:0005730">
    <property type="term" value="C:nucleolus"/>
    <property type="evidence" value="ECO:0000318"/>
    <property type="project" value="GO_Central"/>
</dbReference>
<dbReference type="OrthoDB" id="10067491at2759"/>
<dbReference type="GO" id="GO:1990883">
    <property type="term" value="F:18S rRNA cytidine N-acetyltransferase activity"/>
    <property type="evidence" value="ECO:0000318"/>
    <property type="project" value="GO_Central"/>
</dbReference>
<evidence type="ECO:0000256" key="6">
    <source>
        <dbReference type="ARBA" id="ARBA00022741"/>
    </source>
</evidence>
<gene>
    <name evidence="15" type="ORF">TVAG_398720</name>
</gene>
<keyword evidence="6" id="KW-0547">Nucleotide-binding</keyword>
<evidence type="ECO:0000256" key="8">
    <source>
        <dbReference type="ARBA" id="ARBA00022884"/>
    </source>
</evidence>
<keyword evidence="9" id="KW-0012">Acyltransferase</keyword>
<keyword evidence="11" id="KW-0175">Coiled coil</keyword>
<proteinExistence type="predicted"/>
<reference evidence="15" key="2">
    <citation type="journal article" date="2007" name="Science">
        <title>Draft genome sequence of the sexually transmitted pathogen Trichomonas vaginalis.</title>
        <authorList>
            <person name="Carlton J.M."/>
            <person name="Hirt R.P."/>
            <person name="Silva J.C."/>
            <person name="Delcher A.L."/>
            <person name="Schatz M."/>
            <person name="Zhao Q."/>
            <person name="Wortman J.R."/>
            <person name="Bidwell S.L."/>
            <person name="Alsmark U.C.M."/>
            <person name="Besteiro S."/>
            <person name="Sicheritz-Ponten T."/>
            <person name="Noel C.J."/>
            <person name="Dacks J.B."/>
            <person name="Foster P.G."/>
            <person name="Simillion C."/>
            <person name="Van de Peer Y."/>
            <person name="Miranda-Saavedra D."/>
            <person name="Barton G.J."/>
            <person name="Westrop G.D."/>
            <person name="Mueller S."/>
            <person name="Dessi D."/>
            <person name="Fiori P.L."/>
            <person name="Ren Q."/>
            <person name="Paulsen I."/>
            <person name="Zhang H."/>
            <person name="Bastida-Corcuera F.D."/>
            <person name="Simoes-Barbosa A."/>
            <person name="Brown M.T."/>
            <person name="Hayes R.D."/>
            <person name="Mukherjee M."/>
            <person name="Okumura C.Y."/>
            <person name="Schneider R."/>
            <person name="Smith A.J."/>
            <person name="Vanacova S."/>
            <person name="Villalvazo M."/>
            <person name="Haas B.J."/>
            <person name="Pertea M."/>
            <person name="Feldblyum T.V."/>
            <person name="Utterback T.R."/>
            <person name="Shu C.L."/>
            <person name="Osoegawa K."/>
            <person name="de Jong P.J."/>
            <person name="Hrdy I."/>
            <person name="Horvathova L."/>
            <person name="Zubacova Z."/>
            <person name="Dolezal P."/>
            <person name="Malik S.B."/>
            <person name="Logsdon J.M. Jr."/>
            <person name="Henze K."/>
            <person name="Gupta A."/>
            <person name="Wang C.C."/>
            <person name="Dunne R.L."/>
            <person name="Upcroft J.A."/>
            <person name="Upcroft P."/>
            <person name="White O."/>
            <person name="Salzberg S.L."/>
            <person name="Tang P."/>
            <person name="Chiu C.-H."/>
            <person name="Lee Y.-S."/>
            <person name="Embley T.M."/>
            <person name="Coombs G.H."/>
            <person name="Mottram J.C."/>
            <person name="Tachezy J."/>
            <person name="Fraser-Liggett C.M."/>
            <person name="Johnson P.J."/>
        </authorList>
    </citation>
    <scope>NUCLEOTIDE SEQUENCE [LARGE SCALE GENOMIC DNA]</scope>
    <source>
        <strain evidence="15">G3</strain>
    </source>
</reference>
<keyword evidence="5" id="KW-0819">tRNA processing</keyword>
<dbReference type="GO" id="GO:0002101">
    <property type="term" value="P:tRNA wobble cytosine modification"/>
    <property type="evidence" value="ECO:0000318"/>
    <property type="project" value="GO_Central"/>
</dbReference>
<dbReference type="FunCoup" id="A2EVG1">
    <property type="interactions" value="654"/>
</dbReference>
<keyword evidence="8" id="KW-0694">RNA-binding</keyword>
<dbReference type="PANTHER" id="PTHR10925:SF5">
    <property type="entry name" value="RNA CYTIDINE ACETYLTRANSFERASE"/>
    <property type="match status" value="1"/>
</dbReference>
<dbReference type="Gene3D" id="3.40.50.11040">
    <property type="match status" value="1"/>
</dbReference>
<evidence type="ECO:0000256" key="11">
    <source>
        <dbReference type="SAM" id="Coils"/>
    </source>
</evidence>
<dbReference type="OMA" id="VGRFNEX"/>
<evidence type="ECO:0000256" key="10">
    <source>
        <dbReference type="ARBA" id="ARBA00068357"/>
    </source>
</evidence>